<comment type="caution">
    <text evidence="3">The sequence shown here is derived from an EMBL/GenBank/DDBJ whole genome shotgun (WGS) entry which is preliminary data.</text>
</comment>
<evidence type="ECO:0000313" key="4">
    <source>
        <dbReference type="Proteomes" id="UP000587527"/>
    </source>
</evidence>
<dbReference type="EMBL" id="JACHMN010000001">
    <property type="protein sequence ID" value="MBB5867635.1"/>
    <property type="molecule type" value="Genomic_DNA"/>
</dbReference>
<gene>
    <name evidence="3" type="ORF">F4553_001014</name>
</gene>
<accession>A0A841BJ41</accession>
<dbReference type="GO" id="GO:0016020">
    <property type="term" value="C:membrane"/>
    <property type="evidence" value="ECO:0007669"/>
    <property type="project" value="InterPro"/>
</dbReference>
<name>A0A841BJ41_9ACTN</name>
<feature type="compositionally biased region" description="Low complexity" evidence="1">
    <location>
        <begin position="17"/>
        <end position="35"/>
    </location>
</feature>
<evidence type="ECO:0000259" key="2">
    <source>
        <dbReference type="SMART" id="SM00900"/>
    </source>
</evidence>
<dbReference type="GO" id="GO:0010181">
    <property type="term" value="F:FMN binding"/>
    <property type="evidence" value="ECO:0007669"/>
    <property type="project" value="InterPro"/>
</dbReference>
<reference evidence="3 4" key="1">
    <citation type="submission" date="2020-08" db="EMBL/GenBank/DDBJ databases">
        <title>Sequencing the genomes of 1000 actinobacteria strains.</title>
        <authorList>
            <person name="Klenk H.-P."/>
        </authorList>
    </citation>
    <scope>NUCLEOTIDE SEQUENCE [LARGE SCALE GENOMIC DNA]</scope>
    <source>
        <strain evidence="3 4">DSM 45362</strain>
    </source>
</reference>
<keyword evidence="4" id="KW-1185">Reference proteome</keyword>
<proteinExistence type="predicted"/>
<evidence type="ECO:0000256" key="1">
    <source>
        <dbReference type="SAM" id="MobiDB-lite"/>
    </source>
</evidence>
<sequence>MTTIAALVLLFSYRTSTSGPGTTTPSAVAGAAPEGVVGGGDAPSAAPSPSSTSAAPPATTAKSVTVNGTAVETRWGPVQVQVKITSGRITDVVVLVSPTGERRDIEINNRALPILREQVIEAQGTRIDGVSGATVTTEGYLESLQAALDAAHFAA</sequence>
<protein>
    <submittedName>
        <fullName evidence="3">Uncharacterized protein with FMN-binding domain</fullName>
    </submittedName>
</protein>
<dbReference type="AlphaFoldDB" id="A0A841BJ41"/>
<organism evidence="3 4">
    <name type="scientific">Allocatelliglobosispora scoriae</name>
    <dbReference type="NCBI Taxonomy" id="643052"/>
    <lineage>
        <taxon>Bacteria</taxon>
        <taxon>Bacillati</taxon>
        <taxon>Actinomycetota</taxon>
        <taxon>Actinomycetes</taxon>
        <taxon>Micromonosporales</taxon>
        <taxon>Micromonosporaceae</taxon>
        <taxon>Allocatelliglobosispora</taxon>
    </lineage>
</organism>
<dbReference type="Proteomes" id="UP000587527">
    <property type="component" value="Unassembled WGS sequence"/>
</dbReference>
<evidence type="ECO:0000313" key="3">
    <source>
        <dbReference type="EMBL" id="MBB5867635.1"/>
    </source>
</evidence>
<feature type="domain" description="FMN-binding" evidence="2">
    <location>
        <begin position="73"/>
        <end position="151"/>
    </location>
</feature>
<dbReference type="InterPro" id="IPR007329">
    <property type="entry name" value="FMN-bd"/>
</dbReference>
<dbReference type="Pfam" id="PF04205">
    <property type="entry name" value="FMN_bind"/>
    <property type="match status" value="1"/>
</dbReference>
<feature type="compositionally biased region" description="Low complexity" evidence="1">
    <location>
        <begin position="42"/>
        <end position="61"/>
    </location>
</feature>
<feature type="region of interest" description="Disordered" evidence="1">
    <location>
        <begin position="17"/>
        <end position="63"/>
    </location>
</feature>
<dbReference type="Gene3D" id="3.90.1010.20">
    <property type="match status" value="1"/>
</dbReference>
<dbReference type="SMART" id="SM00900">
    <property type="entry name" value="FMN_bind"/>
    <property type="match status" value="1"/>
</dbReference>
<dbReference type="RefSeq" id="WP_246465819.1">
    <property type="nucleotide sequence ID" value="NZ_JACHMN010000001.1"/>
</dbReference>